<comment type="caution">
    <text evidence="2">The sequence shown here is derived from an EMBL/GenBank/DDBJ whole genome shotgun (WGS) entry which is preliminary data.</text>
</comment>
<gene>
    <name evidence="2" type="ORF">LCGC14_2808610</name>
</gene>
<dbReference type="EMBL" id="LAZR01052909">
    <property type="protein sequence ID" value="KKK81917.1"/>
    <property type="molecule type" value="Genomic_DNA"/>
</dbReference>
<dbReference type="Gene3D" id="3.90.180.10">
    <property type="entry name" value="Medium-chain alcohol dehydrogenases, catalytic domain"/>
    <property type="match status" value="1"/>
</dbReference>
<name>A0A0F8YKM2_9ZZZZ</name>
<reference evidence="2" key="1">
    <citation type="journal article" date="2015" name="Nature">
        <title>Complex archaea that bridge the gap between prokaryotes and eukaryotes.</title>
        <authorList>
            <person name="Spang A."/>
            <person name="Saw J.H."/>
            <person name="Jorgensen S.L."/>
            <person name="Zaremba-Niedzwiedzka K."/>
            <person name="Martijn J."/>
            <person name="Lind A.E."/>
            <person name="van Eijk R."/>
            <person name="Schleper C."/>
            <person name="Guy L."/>
            <person name="Ettema T.J."/>
        </authorList>
    </citation>
    <scope>NUCLEOTIDE SEQUENCE</scope>
</reference>
<protein>
    <recommendedName>
        <fullName evidence="3">Alcohol dehydrogenase-like C-terminal domain-containing protein</fullName>
    </recommendedName>
</protein>
<dbReference type="PANTHER" id="PTHR43401:SF2">
    <property type="entry name" value="L-THREONINE 3-DEHYDROGENASE"/>
    <property type="match status" value="1"/>
</dbReference>
<dbReference type="AlphaFoldDB" id="A0A0F8YKM2"/>
<sequence length="65" mass="7649">MYREMEVLGSLGCPPRSFERILYLIQQGKIKIEPLITHRFKLDQINDAFDQLRKGDGIRVLIEMD</sequence>
<keyword evidence="1" id="KW-0560">Oxidoreductase</keyword>
<proteinExistence type="predicted"/>
<dbReference type="GO" id="GO:0016491">
    <property type="term" value="F:oxidoreductase activity"/>
    <property type="evidence" value="ECO:0007669"/>
    <property type="project" value="UniProtKB-KW"/>
</dbReference>
<accession>A0A0F8YKM2</accession>
<organism evidence="2">
    <name type="scientific">marine sediment metagenome</name>
    <dbReference type="NCBI Taxonomy" id="412755"/>
    <lineage>
        <taxon>unclassified sequences</taxon>
        <taxon>metagenomes</taxon>
        <taxon>ecological metagenomes</taxon>
    </lineage>
</organism>
<dbReference type="PANTHER" id="PTHR43401">
    <property type="entry name" value="L-THREONINE 3-DEHYDROGENASE"/>
    <property type="match status" value="1"/>
</dbReference>
<evidence type="ECO:0000313" key="2">
    <source>
        <dbReference type="EMBL" id="KKK81917.1"/>
    </source>
</evidence>
<dbReference type="InterPro" id="IPR011032">
    <property type="entry name" value="GroES-like_sf"/>
</dbReference>
<dbReference type="SUPFAM" id="SSF50129">
    <property type="entry name" value="GroES-like"/>
    <property type="match status" value="1"/>
</dbReference>
<dbReference type="InterPro" id="IPR050129">
    <property type="entry name" value="Zn_alcohol_dh"/>
</dbReference>
<evidence type="ECO:0008006" key="3">
    <source>
        <dbReference type="Google" id="ProtNLM"/>
    </source>
</evidence>
<evidence type="ECO:0000256" key="1">
    <source>
        <dbReference type="ARBA" id="ARBA00023002"/>
    </source>
</evidence>
<dbReference type="Gene3D" id="3.40.50.720">
    <property type="entry name" value="NAD(P)-binding Rossmann-like Domain"/>
    <property type="match status" value="1"/>
</dbReference>